<reference evidence="1 2" key="1">
    <citation type="submission" date="2020-01" db="EMBL/GenBank/DDBJ databases">
        <title>Complete and circular genome sequences of six lactobacillus isolates from horses.</title>
        <authorList>
            <person name="Hassan H.M."/>
        </authorList>
    </citation>
    <scope>NUCLEOTIDE SEQUENCE [LARGE SCALE GENOMIC DNA]</scope>
    <source>
        <strain evidence="1 2">1A</strain>
    </source>
</reference>
<evidence type="ECO:0000313" key="2">
    <source>
        <dbReference type="Proteomes" id="UP000510886"/>
    </source>
</evidence>
<dbReference type="Proteomes" id="UP000510886">
    <property type="component" value="Chromosome"/>
</dbReference>
<protein>
    <submittedName>
        <fullName evidence="1">Antitoxin</fullName>
    </submittedName>
</protein>
<dbReference type="KEGG" id="lsw:GTO87_01385"/>
<evidence type="ECO:0000313" key="1">
    <source>
        <dbReference type="EMBL" id="QLL77395.1"/>
    </source>
</evidence>
<dbReference type="EMBL" id="CP047418">
    <property type="protein sequence ID" value="QLL77395.1"/>
    <property type="molecule type" value="Genomic_DNA"/>
</dbReference>
<dbReference type="RefSeq" id="WP_009555526.1">
    <property type="nucleotide sequence ID" value="NZ_CANCVW010000004.1"/>
</dbReference>
<sequence length="80" mass="8873">MRERNDELFNCTNFALYCSFYSVDEATIKEDPVVADYVAAHREALEALIAGYGEMGNLNQEICAEYLGIDCPGIGDLSDK</sequence>
<name>A0A7H9EJR9_9LACO</name>
<organism evidence="1 2">
    <name type="scientific">Ligilactobacillus saerimneri</name>
    <dbReference type="NCBI Taxonomy" id="228229"/>
    <lineage>
        <taxon>Bacteria</taxon>
        <taxon>Bacillati</taxon>
        <taxon>Bacillota</taxon>
        <taxon>Bacilli</taxon>
        <taxon>Lactobacillales</taxon>
        <taxon>Lactobacillaceae</taxon>
        <taxon>Ligilactobacillus</taxon>
    </lineage>
</organism>
<gene>
    <name evidence="1" type="ORF">GTO87_01385</name>
</gene>
<dbReference type="AlphaFoldDB" id="A0A7H9EJR9"/>
<accession>A0A7H9EJR9</accession>
<proteinExistence type="predicted"/>